<comment type="caution">
    <text evidence="3">The sequence shown here is derived from an EMBL/GenBank/DDBJ whole genome shotgun (WGS) entry which is preliminary data.</text>
</comment>
<accession>A0A7W7Y2G1</accession>
<keyword evidence="4" id="KW-1185">Reference proteome</keyword>
<evidence type="ECO:0000313" key="4">
    <source>
        <dbReference type="Proteomes" id="UP000528322"/>
    </source>
</evidence>
<gene>
    <name evidence="3" type="ORF">HNR37_000149</name>
</gene>
<sequence length="148" mass="15936">MNTVKKNYTITASLAALAFAGAMFFSPATAEASPYRVVGAQVETETNQEATDTRFAGHQRGGNVGANFIDTTGDGVGDTRPERGTGAGARAADNFVDSTGDGYCDNFDPEAERRFDRMNQRTDREVSERRGPRGRDNTDAPGHRGGRR</sequence>
<reference evidence="3 4" key="1">
    <citation type="submission" date="2020-08" db="EMBL/GenBank/DDBJ databases">
        <title>Genomic Encyclopedia of Type Strains, Phase IV (KMG-IV): sequencing the most valuable type-strain genomes for metagenomic binning, comparative biology and taxonomic classification.</title>
        <authorList>
            <person name="Goeker M."/>
        </authorList>
    </citation>
    <scope>NUCLEOTIDE SEQUENCE [LARGE SCALE GENOMIC DNA]</scope>
    <source>
        <strain evidence="3 4">DSM 22071</strain>
    </source>
</reference>
<dbReference type="EMBL" id="JACHID010000001">
    <property type="protein sequence ID" value="MBB5020846.1"/>
    <property type="molecule type" value="Genomic_DNA"/>
</dbReference>
<organism evidence="3 4">
    <name type="scientific">Desulfurispira natronophila</name>
    <dbReference type="NCBI Taxonomy" id="682562"/>
    <lineage>
        <taxon>Bacteria</taxon>
        <taxon>Pseudomonadati</taxon>
        <taxon>Chrysiogenota</taxon>
        <taxon>Chrysiogenia</taxon>
        <taxon>Chrysiogenales</taxon>
        <taxon>Chrysiogenaceae</taxon>
        <taxon>Desulfurispira</taxon>
    </lineage>
</organism>
<dbReference type="RefSeq" id="WP_183728390.1">
    <property type="nucleotide sequence ID" value="NZ_JACHID010000001.1"/>
</dbReference>
<protein>
    <submittedName>
        <fullName evidence="3">Uncharacterized protein</fullName>
    </submittedName>
</protein>
<evidence type="ECO:0000256" key="1">
    <source>
        <dbReference type="SAM" id="MobiDB-lite"/>
    </source>
</evidence>
<dbReference type="AlphaFoldDB" id="A0A7W7Y2G1"/>
<evidence type="ECO:0000313" key="3">
    <source>
        <dbReference type="EMBL" id="MBB5020846.1"/>
    </source>
</evidence>
<feature type="signal peptide" evidence="2">
    <location>
        <begin position="1"/>
        <end position="30"/>
    </location>
</feature>
<feature type="region of interest" description="Disordered" evidence="1">
    <location>
        <begin position="50"/>
        <end position="148"/>
    </location>
</feature>
<dbReference type="Proteomes" id="UP000528322">
    <property type="component" value="Unassembled WGS sequence"/>
</dbReference>
<proteinExistence type="predicted"/>
<feature type="chain" id="PRO_5031328019" evidence="2">
    <location>
        <begin position="31"/>
        <end position="148"/>
    </location>
</feature>
<feature type="compositionally biased region" description="Basic and acidic residues" evidence="1">
    <location>
        <begin position="110"/>
        <end position="142"/>
    </location>
</feature>
<keyword evidence="2" id="KW-0732">Signal</keyword>
<name>A0A7W7Y2G1_9BACT</name>
<evidence type="ECO:0000256" key="2">
    <source>
        <dbReference type="SAM" id="SignalP"/>
    </source>
</evidence>